<keyword evidence="2" id="KW-1185">Reference proteome</keyword>
<reference evidence="1" key="1">
    <citation type="submission" date="2021-06" db="EMBL/GenBank/DDBJ databases">
        <authorList>
            <person name="Kallberg Y."/>
            <person name="Tangrot J."/>
            <person name="Rosling A."/>
        </authorList>
    </citation>
    <scope>NUCLEOTIDE SEQUENCE</scope>
    <source>
        <strain evidence="1">CL551</strain>
    </source>
</reference>
<evidence type="ECO:0000313" key="1">
    <source>
        <dbReference type="EMBL" id="CAG8777009.1"/>
    </source>
</evidence>
<dbReference type="EMBL" id="CAJVPV010049969">
    <property type="protein sequence ID" value="CAG8777009.1"/>
    <property type="molecule type" value="Genomic_DNA"/>
</dbReference>
<accession>A0A9N9JDJ8</accession>
<sequence length="88" mass="9779">QEKITTSQDTKSPLNVKGGQGLIQEVFTPEPSLQKSQIIQNHVIKISETGGPGKSDIDEAWQHLTQLCDKAFDAEDRANQANQEEILY</sequence>
<dbReference type="OrthoDB" id="2427380at2759"/>
<gene>
    <name evidence="1" type="ORF">AMORRO_LOCUS17004</name>
</gene>
<proteinExistence type="predicted"/>
<organism evidence="1 2">
    <name type="scientific">Acaulospora morrowiae</name>
    <dbReference type="NCBI Taxonomy" id="94023"/>
    <lineage>
        <taxon>Eukaryota</taxon>
        <taxon>Fungi</taxon>
        <taxon>Fungi incertae sedis</taxon>
        <taxon>Mucoromycota</taxon>
        <taxon>Glomeromycotina</taxon>
        <taxon>Glomeromycetes</taxon>
        <taxon>Diversisporales</taxon>
        <taxon>Acaulosporaceae</taxon>
        <taxon>Acaulospora</taxon>
    </lineage>
</organism>
<dbReference type="AlphaFoldDB" id="A0A9N9JDJ8"/>
<feature type="non-terminal residue" evidence="1">
    <location>
        <position position="1"/>
    </location>
</feature>
<protein>
    <submittedName>
        <fullName evidence="1">3205_t:CDS:1</fullName>
    </submittedName>
</protein>
<comment type="caution">
    <text evidence="1">The sequence shown here is derived from an EMBL/GenBank/DDBJ whole genome shotgun (WGS) entry which is preliminary data.</text>
</comment>
<name>A0A9N9JDJ8_9GLOM</name>
<dbReference type="Proteomes" id="UP000789342">
    <property type="component" value="Unassembled WGS sequence"/>
</dbReference>
<evidence type="ECO:0000313" key="2">
    <source>
        <dbReference type="Proteomes" id="UP000789342"/>
    </source>
</evidence>